<keyword evidence="6 11" id="KW-0812">Transmembrane</keyword>
<dbReference type="PANTHER" id="PTHR45436">
    <property type="entry name" value="SENSOR HISTIDINE KINASE YKOH"/>
    <property type="match status" value="1"/>
</dbReference>
<keyword evidence="9" id="KW-0902">Two-component regulatory system</keyword>
<dbReference type="GO" id="GO:0005886">
    <property type="term" value="C:plasma membrane"/>
    <property type="evidence" value="ECO:0007669"/>
    <property type="project" value="UniProtKB-SubCell"/>
</dbReference>
<evidence type="ECO:0000313" key="15">
    <source>
        <dbReference type="Proteomes" id="UP000612899"/>
    </source>
</evidence>
<name>A0A8J3QKM9_9ACTN</name>
<dbReference type="Gene3D" id="1.10.287.130">
    <property type="match status" value="1"/>
</dbReference>
<comment type="subcellular location">
    <subcellularLocation>
        <location evidence="2">Cell membrane</location>
    </subcellularLocation>
</comment>
<dbReference type="Pfam" id="PF02518">
    <property type="entry name" value="HATPase_c"/>
    <property type="match status" value="1"/>
</dbReference>
<evidence type="ECO:0000259" key="12">
    <source>
        <dbReference type="PROSITE" id="PS50109"/>
    </source>
</evidence>
<dbReference type="SMART" id="SM00388">
    <property type="entry name" value="HisKA"/>
    <property type="match status" value="1"/>
</dbReference>
<dbReference type="EC" id="2.7.13.3" evidence="3"/>
<dbReference type="CDD" id="cd06225">
    <property type="entry name" value="HAMP"/>
    <property type="match status" value="1"/>
</dbReference>
<dbReference type="PROSITE" id="PS50109">
    <property type="entry name" value="HIS_KIN"/>
    <property type="match status" value="1"/>
</dbReference>
<feature type="domain" description="Histidine kinase" evidence="12">
    <location>
        <begin position="248"/>
        <end position="453"/>
    </location>
</feature>
<dbReference type="InterPro" id="IPR050428">
    <property type="entry name" value="TCS_sensor_his_kinase"/>
</dbReference>
<dbReference type="AlphaFoldDB" id="A0A8J3QKM9"/>
<dbReference type="GO" id="GO:0000155">
    <property type="term" value="F:phosphorelay sensor kinase activity"/>
    <property type="evidence" value="ECO:0007669"/>
    <property type="project" value="InterPro"/>
</dbReference>
<evidence type="ECO:0000256" key="6">
    <source>
        <dbReference type="ARBA" id="ARBA00022692"/>
    </source>
</evidence>
<dbReference type="InterPro" id="IPR036097">
    <property type="entry name" value="HisK_dim/P_sf"/>
</dbReference>
<dbReference type="PANTHER" id="PTHR45436:SF5">
    <property type="entry name" value="SENSOR HISTIDINE KINASE TRCS"/>
    <property type="match status" value="1"/>
</dbReference>
<feature type="transmembrane region" description="Helical" evidence="11">
    <location>
        <begin position="20"/>
        <end position="42"/>
    </location>
</feature>
<evidence type="ECO:0000259" key="13">
    <source>
        <dbReference type="PROSITE" id="PS50885"/>
    </source>
</evidence>
<keyword evidence="10 11" id="KW-0472">Membrane</keyword>
<proteinExistence type="predicted"/>
<keyword evidence="4" id="KW-0597">Phosphoprotein</keyword>
<dbReference type="SMART" id="SM00304">
    <property type="entry name" value="HAMP"/>
    <property type="match status" value="1"/>
</dbReference>
<dbReference type="InterPro" id="IPR005467">
    <property type="entry name" value="His_kinase_dom"/>
</dbReference>
<dbReference type="CDD" id="cd00082">
    <property type="entry name" value="HisKA"/>
    <property type="match status" value="1"/>
</dbReference>
<evidence type="ECO:0000256" key="8">
    <source>
        <dbReference type="ARBA" id="ARBA00022989"/>
    </source>
</evidence>
<keyword evidence="7 14" id="KW-0418">Kinase</keyword>
<evidence type="ECO:0000256" key="11">
    <source>
        <dbReference type="SAM" id="Phobius"/>
    </source>
</evidence>
<dbReference type="Pfam" id="PF00672">
    <property type="entry name" value="HAMP"/>
    <property type="match status" value="1"/>
</dbReference>
<comment type="caution">
    <text evidence="14">The sequence shown here is derived from an EMBL/GenBank/DDBJ whole genome shotgun (WGS) entry which is preliminary data.</text>
</comment>
<dbReference type="InterPro" id="IPR036890">
    <property type="entry name" value="HATPase_C_sf"/>
</dbReference>
<dbReference type="SUPFAM" id="SSF55874">
    <property type="entry name" value="ATPase domain of HSP90 chaperone/DNA topoisomerase II/histidine kinase"/>
    <property type="match status" value="1"/>
</dbReference>
<dbReference type="PROSITE" id="PS50885">
    <property type="entry name" value="HAMP"/>
    <property type="match status" value="1"/>
</dbReference>
<keyword evidence="8 11" id="KW-1133">Transmembrane helix</keyword>
<dbReference type="SMART" id="SM00387">
    <property type="entry name" value="HATPase_c"/>
    <property type="match status" value="1"/>
</dbReference>
<evidence type="ECO:0000256" key="9">
    <source>
        <dbReference type="ARBA" id="ARBA00023012"/>
    </source>
</evidence>
<keyword evidence="15" id="KW-1185">Reference proteome</keyword>
<protein>
    <recommendedName>
        <fullName evidence="3">histidine kinase</fullName>
        <ecNumber evidence="3">2.7.13.3</ecNumber>
    </recommendedName>
</protein>
<evidence type="ECO:0000256" key="5">
    <source>
        <dbReference type="ARBA" id="ARBA00022679"/>
    </source>
</evidence>
<dbReference type="InterPro" id="IPR003594">
    <property type="entry name" value="HATPase_dom"/>
</dbReference>
<evidence type="ECO:0000256" key="3">
    <source>
        <dbReference type="ARBA" id="ARBA00012438"/>
    </source>
</evidence>
<dbReference type="InterPro" id="IPR004358">
    <property type="entry name" value="Sig_transdc_His_kin-like_C"/>
</dbReference>
<gene>
    <name evidence="14" type="ORF">Rhe02_89180</name>
</gene>
<dbReference type="SUPFAM" id="SSF47384">
    <property type="entry name" value="Homodimeric domain of signal transducing histidine kinase"/>
    <property type="match status" value="1"/>
</dbReference>
<organism evidence="14 15">
    <name type="scientific">Rhizocola hellebori</name>
    <dbReference type="NCBI Taxonomy" id="1392758"/>
    <lineage>
        <taxon>Bacteria</taxon>
        <taxon>Bacillati</taxon>
        <taxon>Actinomycetota</taxon>
        <taxon>Actinomycetes</taxon>
        <taxon>Micromonosporales</taxon>
        <taxon>Micromonosporaceae</taxon>
        <taxon>Rhizocola</taxon>
    </lineage>
</organism>
<dbReference type="EMBL" id="BONY01000109">
    <property type="protein sequence ID" value="GIH10851.1"/>
    <property type="molecule type" value="Genomic_DNA"/>
</dbReference>
<feature type="domain" description="HAMP" evidence="13">
    <location>
        <begin position="187"/>
        <end position="240"/>
    </location>
</feature>
<evidence type="ECO:0000256" key="2">
    <source>
        <dbReference type="ARBA" id="ARBA00004236"/>
    </source>
</evidence>
<evidence type="ECO:0000256" key="1">
    <source>
        <dbReference type="ARBA" id="ARBA00000085"/>
    </source>
</evidence>
<dbReference type="Proteomes" id="UP000612899">
    <property type="component" value="Unassembled WGS sequence"/>
</dbReference>
<evidence type="ECO:0000256" key="10">
    <source>
        <dbReference type="ARBA" id="ARBA00023136"/>
    </source>
</evidence>
<dbReference type="InterPro" id="IPR003660">
    <property type="entry name" value="HAMP_dom"/>
</dbReference>
<evidence type="ECO:0000256" key="7">
    <source>
        <dbReference type="ARBA" id="ARBA00022777"/>
    </source>
</evidence>
<dbReference type="CDD" id="cd00075">
    <property type="entry name" value="HATPase"/>
    <property type="match status" value="1"/>
</dbReference>
<keyword evidence="5" id="KW-0808">Transferase</keyword>
<evidence type="ECO:0000256" key="4">
    <source>
        <dbReference type="ARBA" id="ARBA00022553"/>
    </source>
</evidence>
<dbReference type="Pfam" id="PF00512">
    <property type="entry name" value="HisKA"/>
    <property type="match status" value="1"/>
</dbReference>
<dbReference type="InterPro" id="IPR003661">
    <property type="entry name" value="HisK_dim/P_dom"/>
</dbReference>
<evidence type="ECO:0000313" key="14">
    <source>
        <dbReference type="EMBL" id="GIH10851.1"/>
    </source>
</evidence>
<sequence length="453" mass="48040">MRAAAPRWWRRLTLRGRLMLIGAGGLAVGFGVGGVLLLGILATTLQRSSDNDARQTARDVAELLDLGALSQPVPVAGPPMVQVVDSAYRVRGASTNADALVPLLRPEELTRVQAGEVIELGADRGAGSGPLRVIAEVAGPAGDRQVVIVAMPAGQARESVRVLQTTLLIAYPLLVSGMALLAWRVVGATLRPVEDLRAGAEAIVHSGRPVRLPVPDGNDEIHKLAVTLNHLLDQQEAARTRQRSFVADAAHELRSPLANLRVQLEVAQHHGEPAAPEDLIADLDRLTRLVDDLLLLARADASPAALTFTEIELDELARGVAGHYRAARVPVHVTATDSPQWTIGDPVALQRVLANLLDNAVLHAHGSVTVTVTGSGQQTLMIVADDGPGIPAQDRERVFGRFTRLDDARARDAGGSGLGLAIVRDLVSRHHGSVQLDDANPGLRVTVTLPGQR</sequence>
<dbReference type="PRINTS" id="PR00344">
    <property type="entry name" value="BCTRLSENSOR"/>
</dbReference>
<dbReference type="Gene3D" id="3.30.565.10">
    <property type="entry name" value="Histidine kinase-like ATPase, C-terminal domain"/>
    <property type="match status" value="1"/>
</dbReference>
<accession>A0A8J3QKM9</accession>
<comment type="catalytic activity">
    <reaction evidence="1">
        <text>ATP + protein L-histidine = ADP + protein N-phospho-L-histidine.</text>
        <dbReference type="EC" id="2.7.13.3"/>
    </reaction>
</comment>
<reference evidence="14" key="1">
    <citation type="submission" date="2021-01" db="EMBL/GenBank/DDBJ databases">
        <title>Whole genome shotgun sequence of Rhizocola hellebori NBRC 109834.</title>
        <authorList>
            <person name="Komaki H."/>
            <person name="Tamura T."/>
        </authorList>
    </citation>
    <scope>NUCLEOTIDE SEQUENCE</scope>
    <source>
        <strain evidence="14">NBRC 109834</strain>
    </source>
</reference>
<dbReference type="Gene3D" id="6.10.340.10">
    <property type="match status" value="1"/>
</dbReference>